<dbReference type="InterPro" id="IPR027417">
    <property type="entry name" value="P-loop_NTPase"/>
</dbReference>
<keyword evidence="7" id="KW-0067">ATP-binding</keyword>
<evidence type="ECO:0000259" key="9">
    <source>
        <dbReference type="Pfam" id="PF16575"/>
    </source>
</evidence>
<evidence type="ECO:0000256" key="8">
    <source>
        <dbReference type="ARBA" id="ARBA00023242"/>
    </source>
</evidence>
<evidence type="ECO:0000256" key="5">
    <source>
        <dbReference type="ARBA" id="ARBA00022741"/>
    </source>
</evidence>
<dbReference type="OMA" id="TINHLDC"/>
<dbReference type="InterPro" id="IPR045116">
    <property type="entry name" value="Clp1/Grc3"/>
</dbReference>
<keyword evidence="12" id="KW-1185">Reference proteome</keyword>
<sequence>MLKGSKKPVKTELPLVVNTPGWVKGIGHDILVDVLKYIAPTHVVKINISAEGKNLPSGAFWLDEDHKESVNLIEVSSARQDSFKRSVLVQKDAGLLRDLRIMAYFRQCFPSNLNITTIKELAHALTSHPPYEIPISSIKIKHLHCQVPSTEILYSLNATIVGLAVSSEDSENLSPCIGLGIVRGIHTF</sequence>
<evidence type="ECO:0000256" key="3">
    <source>
        <dbReference type="ARBA" id="ARBA00022552"/>
    </source>
</evidence>
<keyword evidence="5" id="KW-0547">Nucleotide-binding</keyword>
<dbReference type="EMBL" id="FN594950">
    <property type="protein sequence ID" value="CBI15310.3"/>
    <property type="molecule type" value="Genomic_DNA"/>
</dbReference>
<dbReference type="GO" id="GO:0000448">
    <property type="term" value="P:cleavage in ITS2 between 5.8S rRNA and LSU-rRNA of tricistronic rRNA transcript (SSU-rRNA, 5.8S rRNA, LSU-rRNA)"/>
    <property type="evidence" value="ECO:0000318"/>
    <property type="project" value="GO_Central"/>
</dbReference>
<feature type="domain" description="NOL9 C-terminal" evidence="10">
    <location>
        <begin position="126"/>
        <end position="186"/>
    </location>
</feature>
<dbReference type="InterPro" id="IPR057570">
    <property type="entry name" value="NOL9_C"/>
</dbReference>
<keyword evidence="8" id="KW-0539">Nucleus</keyword>
<dbReference type="InterPro" id="IPR032319">
    <property type="entry name" value="CLP1_P"/>
</dbReference>
<evidence type="ECO:0000256" key="4">
    <source>
        <dbReference type="ARBA" id="ARBA00022679"/>
    </source>
</evidence>
<proteinExistence type="inferred from homology"/>
<feature type="domain" description="Clp1 P-loop" evidence="9">
    <location>
        <begin position="12"/>
        <end position="106"/>
    </location>
</feature>
<comment type="subcellular location">
    <subcellularLocation>
        <location evidence="1">Nucleus</location>
        <location evidence="1">Nucleolus</location>
    </subcellularLocation>
</comment>
<evidence type="ECO:0000313" key="12">
    <source>
        <dbReference type="Proteomes" id="UP000009183"/>
    </source>
</evidence>
<dbReference type="eggNOG" id="KOG2750">
    <property type="taxonomic scope" value="Eukaryota"/>
</dbReference>
<dbReference type="GO" id="GO:0005730">
    <property type="term" value="C:nucleolus"/>
    <property type="evidence" value="ECO:0007669"/>
    <property type="project" value="UniProtKB-SubCell"/>
</dbReference>
<dbReference type="Pfam" id="PF25467">
    <property type="entry name" value="NOL9_C"/>
    <property type="match status" value="1"/>
</dbReference>
<dbReference type="InParanoid" id="D7SIJ9"/>
<dbReference type="PANTHER" id="PTHR12755:SF3">
    <property type="entry name" value="POLYNUCLEOTIDE 5'-HYDROXYL-KINASE NOL9"/>
    <property type="match status" value="1"/>
</dbReference>
<protein>
    <submittedName>
        <fullName evidence="11">Uncharacterized protein</fullName>
    </submittedName>
</protein>
<evidence type="ECO:0000259" key="10">
    <source>
        <dbReference type="Pfam" id="PF25467"/>
    </source>
</evidence>
<dbReference type="GO" id="GO:0051731">
    <property type="term" value="F:polynucleotide 5'-hydroxyl-kinase activity"/>
    <property type="evidence" value="ECO:0000318"/>
    <property type="project" value="GO_Central"/>
</dbReference>
<dbReference type="PANTHER" id="PTHR12755">
    <property type="entry name" value="CLEAVAGE/POLYADENYLATION FACTOR IA SUBUNIT CLP1P"/>
    <property type="match status" value="1"/>
</dbReference>
<dbReference type="GO" id="GO:0005524">
    <property type="term" value="F:ATP binding"/>
    <property type="evidence" value="ECO:0007669"/>
    <property type="project" value="UniProtKB-KW"/>
</dbReference>
<accession>D7SIJ9</accession>
<dbReference type="STRING" id="29760.D7SIJ9"/>
<dbReference type="Pfam" id="PF16575">
    <property type="entry name" value="CLP1_P"/>
    <property type="match status" value="1"/>
</dbReference>
<evidence type="ECO:0000256" key="6">
    <source>
        <dbReference type="ARBA" id="ARBA00022777"/>
    </source>
</evidence>
<evidence type="ECO:0000256" key="2">
    <source>
        <dbReference type="ARBA" id="ARBA00011003"/>
    </source>
</evidence>
<name>D7SIJ9_VITVI</name>
<dbReference type="Gene3D" id="3.40.50.300">
    <property type="entry name" value="P-loop containing nucleotide triphosphate hydrolases"/>
    <property type="match status" value="1"/>
</dbReference>
<keyword evidence="3" id="KW-0698">rRNA processing</keyword>
<reference evidence="12" key="1">
    <citation type="journal article" date="2007" name="Nature">
        <title>The grapevine genome sequence suggests ancestral hexaploidization in major angiosperm phyla.</title>
        <authorList>
            <consortium name="The French-Italian Public Consortium for Grapevine Genome Characterization."/>
            <person name="Jaillon O."/>
            <person name="Aury J.-M."/>
            <person name="Noel B."/>
            <person name="Policriti A."/>
            <person name="Clepet C."/>
            <person name="Casagrande A."/>
            <person name="Choisne N."/>
            <person name="Aubourg S."/>
            <person name="Vitulo N."/>
            <person name="Jubin C."/>
            <person name="Vezzi A."/>
            <person name="Legeai F."/>
            <person name="Hugueney P."/>
            <person name="Dasilva C."/>
            <person name="Horner D."/>
            <person name="Mica E."/>
            <person name="Jublot D."/>
            <person name="Poulain J."/>
            <person name="Bruyere C."/>
            <person name="Billault A."/>
            <person name="Segurens B."/>
            <person name="Gouyvenoux M."/>
            <person name="Ugarte E."/>
            <person name="Cattonaro F."/>
            <person name="Anthouard V."/>
            <person name="Vico V."/>
            <person name="Del Fabbro C."/>
            <person name="Alaux M."/>
            <person name="Di Gaspero G."/>
            <person name="Dumas V."/>
            <person name="Felice N."/>
            <person name="Paillard S."/>
            <person name="Juman I."/>
            <person name="Moroldo M."/>
            <person name="Scalabrin S."/>
            <person name="Canaguier A."/>
            <person name="Le Clainche I."/>
            <person name="Malacrida G."/>
            <person name="Durand E."/>
            <person name="Pesole G."/>
            <person name="Laucou V."/>
            <person name="Chatelet P."/>
            <person name="Merdinoglu D."/>
            <person name="Delledonne M."/>
            <person name="Pezzotti M."/>
            <person name="Lecharny A."/>
            <person name="Scarpelli C."/>
            <person name="Artiguenave F."/>
            <person name="Pe M.E."/>
            <person name="Valle G."/>
            <person name="Morgante M."/>
            <person name="Caboche M."/>
            <person name="Adam-Blondon A.-F."/>
            <person name="Weissenbach J."/>
            <person name="Quetier F."/>
            <person name="Wincker P."/>
        </authorList>
    </citation>
    <scope>NUCLEOTIDE SEQUENCE [LARGE SCALE GENOMIC DNA]</scope>
    <source>
        <strain evidence="12">cv. Pinot noir / PN40024</strain>
    </source>
</reference>
<evidence type="ECO:0000313" key="11">
    <source>
        <dbReference type="EMBL" id="CBI15310.3"/>
    </source>
</evidence>
<dbReference type="Proteomes" id="UP000009183">
    <property type="component" value="Chromosome 17"/>
</dbReference>
<dbReference type="PaxDb" id="29760-VIT_17s0000g05300.t01"/>
<dbReference type="GO" id="GO:0005634">
    <property type="term" value="C:nucleus"/>
    <property type="evidence" value="ECO:0000318"/>
    <property type="project" value="GO_Central"/>
</dbReference>
<evidence type="ECO:0000256" key="1">
    <source>
        <dbReference type="ARBA" id="ARBA00004604"/>
    </source>
</evidence>
<keyword evidence="4" id="KW-0808">Transferase</keyword>
<dbReference type="HOGENOM" id="CLU_1443429_0_0_1"/>
<organism evidence="11 12">
    <name type="scientific">Vitis vinifera</name>
    <name type="common">Grape</name>
    <dbReference type="NCBI Taxonomy" id="29760"/>
    <lineage>
        <taxon>Eukaryota</taxon>
        <taxon>Viridiplantae</taxon>
        <taxon>Streptophyta</taxon>
        <taxon>Embryophyta</taxon>
        <taxon>Tracheophyta</taxon>
        <taxon>Spermatophyta</taxon>
        <taxon>Magnoliopsida</taxon>
        <taxon>eudicotyledons</taxon>
        <taxon>Gunneridae</taxon>
        <taxon>Pentapetalae</taxon>
        <taxon>rosids</taxon>
        <taxon>Vitales</taxon>
        <taxon>Vitaceae</taxon>
        <taxon>Viteae</taxon>
        <taxon>Vitis</taxon>
    </lineage>
</organism>
<dbReference type="AlphaFoldDB" id="D7SIJ9"/>
<comment type="similarity">
    <text evidence="2">Belongs to the Clp1 family. NOL9/GRC3 subfamily.</text>
</comment>
<gene>
    <name evidence="11" type="ordered locus">VIT_17s0000g05300</name>
</gene>
<keyword evidence="6" id="KW-0418">Kinase</keyword>
<evidence type="ECO:0000256" key="7">
    <source>
        <dbReference type="ARBA" id="ARBA00022840"/>
    </source>
</evidence>